<accession>A0A132YY62</accession>
<evidence type="ECO:0000313" key="10">
    <source>
        <dbReference type="Proteomes" id="UP000191171"/>
    </source>
</evidence>
<proteinExistence type="predicted"/>
<sequence>MFETIKQNIQKYALLRAAVYIISGIAIVLNPSAVFHFIGYLITAYLVLLGLLNLFEAYRFKRKTGSWSIGLFSGLFFLILALIVYAFAPAIVSILPILLGLAVIINSLFQLFFSMNTKAKSWSVYSSILLLIGGFVLLFNPFKSLMLLFQIFGFILIFMGIQEIINFIRIRKMTIR</sequence>
<dbReference type="PANTHER" id="PTHR34989:SF1">
    <property type="entry name" value="PROTEIN HDED"/>
    <property type="match status" value="1"/>
</dbReference>
<dbReference type="Proteomes" id="UP000249070">
    <property type="component" value="Unassembled WGS sequence"/>
</dbReference>
<feature type="transmembrane region" description="Helical" evidence="1">
    <location>
        <begin position="94"/>
        <end position="115"/>
    </location>
</feature>
<reference evidence="6 11" key="4">
    <citation type="submission" date="2018-05" db="EMBL/GenBank/DDBJ databases">
        <title>Vancomycin-resistant Enterococcus faecium strain from Chelyabinsk, Russia.</title>
        <authorList>
            <person name="Gostev V."/>
            <person name="Goncharov A."/>
            <person name="Kolodzhieva V."/>
            <person name="Suvorov A."/>
            <person name="Sidorenko S."/>
            <person name="Zueva L."/>
        </authorList>
    </citation>
    <scope>NUCLEOTIDE SEQUENCE [LARGE SCALE GENOMIC DNA]</scope>
    <source>
        <strain evidence="6 11">20</strain>
    </source>
</reference>
<reference evidence="5 10" key="3">
    <citation type="submission" date="2017-02" db="EMBL/GenBank/DDBJ databases">
        <title>Clonality and virulence of isolates of VRE in Hematopoietic Stem Cell Transplanted (HSCT) patients.</title>
        <authorList>
            <person name="Marchi A.P."/>
            <person name="Martins R.C."/>
            <person name="Marie S.K."/>
            <person name="Levin A.S."/>
            <person name="Costa S.F."/>
        </authorList>
    </citation>
    <scope>NUCLEOTIDE SEQUENCE [LARGE SCALE GENOMIC DNA]</scope>
    <source>
        <strain evidence="5 10">LIM1759</strain>
    </source>
</reference>
<dbReference type="STRING" id="1352.AL014_06440"/>
<evidence type="ECO:0000313" key="3">
    <source>
        <dbReference type="EMBL" id="KWX19209.1"/>
    </source>
</evidence>
<dbReference type="GO" id="GO:0005886">
    <property type="term" value="C:plasma membrane"/>
    <property type="evidence" value="ECO:0007669"/>
    <property type="project" value="TreeGrafter"/>
</dbReference>
<evidence type="ECO:0000313" key="5">
    <source>
        <dbReference type="EMBL" id="OOL83275.1"/>
    </source>
</evidence>
<dbReference type="EMBL" id="LRHK01000001">
    <property type="protein sequence ID" value="KWX19209.1"/>
    <property type="molecule type" value="Genomic_DNA"/>
</dbReference>
<dbReference type="InterPro" id="IPR005325">
    <property type="entry name" value="DUF308_memb"/>
</dbReference>
<reference evidence="7 9" key="2">
    <citation type="submission" date="2016-04" db="EMBL/GenBank/DDBJ databases">
        <authorList>
            <person name="Millard A."/>
        </authorList>
    </citation>
    <scope>NUCLEOTIDE SEQUENCE [LARGE SCALE GENOMIC DNA]</scope>
    <source>
        <strain evidence="7">Isolate 22</strain>
    </source>
</reference>
<dbReference type="EMBL" id="JAIFOC010000071">
    <property type="protein sequence ID" value="MBX4223004.1"/>
    <property type="molecule type" value="Genomic_DNA"/>
</dbReference>
<dbReference type="EMBL" id="MVGJ01000020">
    <property type="protein sequence ID" value="OOL83275.1"/>
    <property type="molecule type" value="Genomic_DNA"/>
</dbReference>
<comment type="caution">
    <text evidence="5">The sequence shown here is derived from an EMBL/GenBank/DDBJ whole genome shotgun (WGS) entry which is preliminary data.</text>
</comment>
<dbReference type="EMBL" id="FKLM01000036">
    <property type="protein sequence ID" value="SAM48557.1"/>
    <property type="molecule type" value="Genomic_DNA"/>
</dbReference>
<organism evidence="5 10">
    <name type="scientific">Enterococcus faecium</name>
    <name type="common">Streptococcus faecium</name>
    <dbReference type="NCBI Taxonomy" id="1352"/>
    <lineage>
        <taxon>Bacteria</taxon>
        <taxon>Bacillati</taxon>
        <taxon>Bacillota</taxon>
        <taxon>Bacilli</taxon>
        <taxon>Lactobacillales</taxon>
        <taxon>Enterococcaceae</taxon>
        <taxon>Enterococcus</taxon>
    </lineage>
</organism>
<evidence type="ECO:0000313" key="2">
    <source>
        <dbReference type="EMBL" id="KAB7576242.1"/>
    </source>
</evidence>
<dbReference type="Proteomes" id="UP000191171">
    <property type="component" value="Unassembled WGS sequence"/>
</dbReference>
<dbReference type="Proteomes" id="UP000070452">
    <property type="component" value="Unassembled WGS sequence"/>
</dbReference>
<dbReference type="AlphaFoldDB" id="A0A132YY62"/>
<evidence type="ECO:0000313" key="9">
    <source>
        <dbReference type="Proteomes" id="UP000183509"/>
    </source>
</evidence>
<dbReference type="EMBL" id="WEFP01000001">
    <property type="protein sequence ID" value="KAB7576242.1"/>
    <property type="molecule type" value="Genomic_DNA"/>
</dbReference>
<evidence type="ECO:0000313" key="11">
    <source>
        <dbReference type="Proteomes" id="UP000249070"/>
    </source>
</evidence>
<feature type="transmembrane region" description="Helical" evidence="1">
    <location>
        <begin position="122"/>
        <end position="139"/>
    </location>
</feature>
<feature type="transmembrane region" description="Helical" evidence="1">
    <location>
        <begin position="67"/>
        <end position="88"/>
    </location>
</feature>
<dbReference type="GeneID" id="66454370"/>
<feature type="transmembrane region" description="Helical" evidence="1">
    <location>
        <begin position="35"/>
        <end position="55"/>
    </location>
</feature>
<evidence type="ECO:0000313" key="12">
    <source>
        <dbReference type="Proteomes" id="UP000469871"/>
    </source>
</evidence>
<feature type="transmembrane region" description="Helical" evidence="1">
    <location>
        <begin position="12"/>
        <end position="29"/>
    </location>
</feature>
<dbReference type="PANTHER" id="PTHR34989">
    <property type="entry name" value="PROTEIN HDED"/>
    <property type="match status" value="1"/>
</dbReference>
<feature type="transmembrane region" description="Helical" evidence="1">
    <location>
        <begin position="145"/>
        <end position="168"/>
    </location>
</feature>
<evidence type="ECO:0000313" key="4">
    <source>
        <dbReference type="EMBL" id="MBX4223004.1"/>
    </source>
</evidence>
<keyword evidence="1" id="KW-0472">Membrane</keyword>
<reference evidence="3 8" key="1">
    <citation type="submission" date="2016-01" db="EMBL/GenBank/DDBJ databases">
        <title>Molecular Mechanisms for transfer of large genomic segments between Enterococcus faecium strains.</title>
        <authorList>
            <person name="Garcia-Solache M.A."/>
            <person name="Lebreton F."/>
            <person name="Mclaughlin R.E."/>
            <person name="Whiteaker J.D."/>
            <person name="Gilmore M.S."/>
            <person name="Rice L.B."/>
        </authorList>
    </citation>
    <scope>NUCLEOTIDE SEQUENCE [LARGE SCALE GENOMIC DNA]</scope>
    <source>
        <strain evidence="3 8">D344RRF x C68</strain>
    </source>
</reference>
<keyword evidence="1" id="KW-1133">Transmembrane helix</keyword>
<dbReference type="InterPro" id="IPR052712">
    <property type="entry name" value="Acid_resist_chaperone_HdeD"/>
</dbReference>
<evidence type="ECO:0000313" key="8">
    <source>
        <dbReference type="Proteomes" id="UP000070452"/>
    </source>
</evidence>
<reference evidence="2 12" key="5">
    <citation type="submission" date="2019-10" db="EMBL/GenBank/DDBJ databases">
        <title>Evolutionary dynamics of vancomycin-resistant Enterococcus faecium during gastrointestinal tract colonization and bloodstream infection in immunocompromised pediatric patients.</title>
        <authorList>
            <person name="Chilambi G.S."/>
            <person name="Nordstrom H.R."/>
            <person name="Evans D.R."/>
            <person name="Ferrolino J."/>
            <person name="Hayden R.T."/>
            <person name="Maron G.M."/>
            <person name="Vo A.N."/>
            <person name="Gilmore M.S."/>
            <person name="Wolf J."/>
            <person name="Rosch J.W."/>
            <person name="Van Tyne D."/>
        </authorList>
    </citation>
    <scope>NUCLEOTIDE SEQUENCE [LARGE SCALE GENOMIC DNA]</scope>
    <source>
        <strain evidence="2 12">VRECG27</strain>
    </source>
</reference>
<dbReference type="PATRIC" id="fig|1352.1358.peg.1715"/>
<gene>
    <name evidence="3" type="ORF">AWT83_12295</name>
    <name evidence="5" type="ORF">B1P95_04640</name>
    <name evidence="6" type="ORF">DKP91_05495</name>
    <name evidence="7" type="ORF">DTPHA_601957</name>
    <name evidence="2" type="ORF">GBM73_02440</name>
    <name evidence="4" type="ORF">KYX88_09280</name>
</gene>
<dbReference type="RefSeq" id="WP_002288181.1">
    <property type="nucleotide sequence ID" value="NZ_AP022341.1"/>
</dbReference>
<dbReference type="Proteomes" id="UP001139644">
    <property type="component" value="Unassembled WGS sequence"/>
</dbReference>
<dbReference type="Pfam" id="PF03729">
    <property type="entry name" value="DUF308"/>
    <property type="match status" value="2"/>
</dbReference>
<dbReference type="EMBL" id="QHGU01000019">
    <property type="protein sequence ID" value="PZM56137.1"/>
    <property type="molecule type" value="Genomic_DNA"/>
</dbReference>
<evidence type="ECO:0000313" key="7">
    <source>
        <dbReference type="EMBL" id="SAM48557.1"/>
    </source>
</evidence>
<keyword evidence="1" id="KW-0812">Transmembrane</keyword>
<protein>
    <submittedName>
        <fullName evidence="7">Acid-resistance membrane protein</fullName>
    </submittedName>
    <submittedName>
        <fullName evidence="4">DUF308 domain-containing protein</fullName>
    </submittedName>
</protein>
<name>A0A132YY62_ENTFC</name>
<evidence type="ECO:0000313" key="6">
    <source>
        <dbReference type="EMBL" id="PZM56137.1"/>
    </source>
</evidence>
<dbReference type="Proteomes" id="UP000469871">
    <property type="component" value="Unassembled WGS sequence"/>
</dbReference>
<dbReference type="OMA" id="NACLEVM"/>
<dbReference type="Proteomes" id="UP000183509">
    <property type="component" value="Unassembled WGS sequence"/>
</dbReference>
<evidence type="ECO:0000256" key="1">
    <source>
        <dbReference type="SAM" id="Phobius"/>
    </source>
</evidence>
<reference evidence="4" key="6">
    <citation type="journal article" date="2022" name="J. Anim. Sci.">
        <title>Whole genome sequence analyses-based assessment of virulence potential and antimicrobial susceptibilities and resistance of Enterococcus faecium strains isolated from commercial swine and cattle probiotic products.</title>
        <authorList>
            <person name="Shridhar P.B."/>
            <person name="Amachawadi R.G."/>
            <person name="Tokach M."/>
            <person name="Patel I."/>
            <person name="Gangiredla J."/>
            <person name="Mammel M."/>
            <person name="Nagaraja T.G."/>
        </authorList>
    </citation>
    <scope>NUCLEOTIDE SEQUENCE</scope>
    <source>
        <strain evidence="4">EF215</strain>
    </source>
</reference>